<protein>
    <submittedName>
        <fullName evidence="1">Uncharacterized protein</fullName>
    </submittedName>
</protein>
<evidence type="ECO:0000313" key="2">
    <source>
        <dbReference type="Proteomes" id="UP000822476"/>
    </source>
</evidence>
<dbReference type="EMBL" id="JTDE01000281">
    <property type="protein sequence ID" value="KAF7261714.1"/>
    <property type="molecule type" value="Genomic_DNA"/>
</dbReference>
<evidence type="ECO:0000313" key="1">
    <source>
        <dbReference type="EMBL" id="KAF7261714.1"/>
    </source>
</evidence>
<organism evidence="1 2">
    <name type="scientific">Paragonimus skrjabini miyazakii</name>
    <dbReference type="NCBI Taxonomy" id="59628"/>
    <lineage>
        <taxon>Eukaryota</taxon>
        <taxon>Metazoa</taxon>
        <taxon>Spiralia</taxon>
        <taxon>Lophotrochozoa</taxon>
        <taxon>Platyhelminthes</taxon>
        <taxon>Trematoda</taxon>
        <taxon>Digenea</taxon>
        <taxon>Plagiorchiida</taxon>
        <taxon>Troglotremata</taxon>
        <taxon>Troglotrematidae</taxon>
        <taxon>Paragonimus</taxon>
    </lineage>
</organism>
<reference evidence="1" key="1">
    <citation type="submission" date="2019-07" db="EMBL/GenBank/DDBJ databases">
        <title>Annotation for the trematode Paragonimus miyazaki's.</title>
        <authorList>
            <person name="Choi Y.-J."/>
        </authorList>
    </citation>
    <scope>NUCLEOTIDE SEQUENCE</scope>
    <source>
        <strain evidence="1">Japan</strain>
    </source>
</reference>
<gene>
    <name evidence="1" type="ORF">EG68_01057</name>
</gene>
<accession>A0A8S9Z4X9</accession>
<proteinExistence type="predicted"/>
<name>A0A8S9Z4X9_9TREM</name>
<sequence>MVVAINAIFSLKHHLCKLRNEQALRKGLRIRIIDEKHRVPSTWSTNTCHTLPLICESVQPSVDTGISDIDLFADIVGENCLKNYSS</sequence>
<dbReference type="AlphaFoldDB" id="A0A8S9Z4X9"/>
<comment type="caution">
    <text evidence="1">The sequence shown here is derived from an EMBL/GenBank/DDBJ whole genome shotgun (WGS) entry which is preliminary data.</text>
</comment>
<dbReference type="Proteomes" id="UP000822476">
    <property type="component" value="Unassembled WGS sequence"/>
</dbReference>
<keyword evidence="2" id="KW-1185">Reference proteome</keyword>